<keyword evidence="1" id="KW-0812">Transmembrane</keyword>
<keyword evidence="1" id="KW-1133">Transmembrane helix</keyword>
<feature type="transmembrane region" description="Helical" evidence="1">
    <location>
        <begin position="21"/>
        <end position="40"/>
    </location>
</feature>
<sequence>MDITDKENFQKQMDFLKRHNFYQYVYQFRWLFVFIPVLVFF</sequence>
<dbReference type="EMBL" id="AF329367">
    <property type="protein sequence ID" value="AAM21179.1"/>
    <property type="molecule type" value="Genomic_DNA"/>
</dbReference>
<evidence type="ECO:0000313" key="2">
    <source>
        <dbReference type="EMBL" id="AAK67270.1"/>
    </source>
</evidence>
<reference evidence="2" key="2">
    <citation type="submission" date="2001-04" db="EMBL/GenBank/DDBJ databases">
        <title>A pathogenicity island in virulent Enterococcus faecalis.</title>
        <authorList>
            <person name="Shankar N."/>
            <person name="Baghdayan A.S."/>
            <person name="Gilmore M.S."/>
        </authorList>
    </citation>
    <scope>NUCLEOTIDE SEQUENCE</scope>
    <source>
        <strain evidence="2">MMH594</strain>
    </source>
</reference>
<evidence type="ECO:0000313" key="3">
    <source>
        <dbReference type="EMBL" id="AAM21179.1"/>
    </source>
</evidence>
<reference evidence="4" key="3">
    <citation type="journal article" date="2002" name="Nature">
        <title>Modulation of virulence within a pathogenicity island in vancomycin-resistant Enterococcus faecalis.</title>
        <authorList>
            <person name="Shankar N."/>
            <person name="Baghdayan A.S."/>
            <person name="Gilmore M.S."/>
        </authorList>
    </citation>
    <scope>NUCLEOTIDE SEQUENCE</scope>
</reference>
<name>Q8KHA0_ENTFL</name>
<dbReference type="AlphaFoldDB" id="Q8KHA0"/>
<keyword evidence="1" id="KW-0472">Membrane</keyword>
<gene>
    <name evidence="4" type="primary">ef0051</name>
</gene>
<evidence type="ECO:0000256" key="1">
    <source>
        <dbReference type="SAM" id="Phobius"/>
    </source>
</evidence>
<accession>Q8KHA0</accession>
<organism evidence="3">
    <name type="scientific">Enterococcus faecalis</name>
    <name type="common">Streptococcus faecalis</name>
    <dbReference type="NCBI Taxonomy" id="1351"/>
    <lineage>
        <taxon>Bacteria</taxon>
        <taxon>Bacillati</taxon>
        <taxon>Bacillota</taxon>
        <taxon>Bacilli</taxon>
        <taxon>Lactobacillales</taxon>
        <taxon>Enterococcaceae</taxon>
        <taxon>Enterococcus</taxon>
    </lineage>
</organism>
<dbReference type="EMBL" id="AF454824">
    <property type="protein sequence ID" value="AAM75256.1"/>
    <property type="molecule type" value="Genomic_DNA"/>
</dbReference>
<dbReference type="EMBL" id="AY032999">
    <property type="protein sequence ID" value="AAK67270.1"/>
    <property type="molecule type" value="Genomic_DNA"/>
</dbReference>
<protein>
    <submittedName>
        <fullName evidence="4">EF0051</fullName>
    </submittedName>
</protein>
<evidence type="ECO:0000313" key="4">
    <source>
        <dbReference type="EMBL" id="AAM75256.1"/>
    </source>
</evidence>
<proteinExistence type="predicted"/>
<reference evidence="3" key="1">
    <citation type="submission" date="2000-12" db="EMBL/GenBank/DDBJ databases">
        <title>Organization of a chromosomal locus that harbors the genes for Esp and chromosomal cytolysin in virulent Enterococcus faecalis.</title>
        <authorList>
            <person name="Shankar N."/>
            <person name="Baghdayan A.S."/>
            <person name="Gilmore M.S."/>
        </authorList>
    </citation>
    <scope>NUCLEOTIDE SEQUENCE</scope>
    <source>
        <strain evidence="3">V586</strain>
    </source>
</reference>